<comment type="caution">
    <text evidence="4">The sequence shown here is derived from an EMBL/GenBank/DDBJ whole genome shotgun (WGS) entry which is preliminary data.</text>
</comment>
<dbReference type="STRING" id="74649.A0A2P6P645"/>
<dbReference type="InterPro" id="IPR044824">
    <property type="entry name" value="MAIN-like"/>
</dbReference>
<sequence length="993" mass="111460">MADDISETETGLEDSETTKAQLAEFSTKFEAAFSASVDKLQSSVICRLTKNKEPRRECILGPHYSLGMPPAINEVLENSLVDTSCLTGGASWSSWNTNSKQPGSWPKSTPEWKKWVPRMEHFFGRSWKKFGIYDSIKMSEQEIYMDRPLLAAALCFWSSATNTMNLPLGPMSPTLLDMAAIFGFRPNGEEICALANLPSSFHASLRPKVNKDDKKAKQKADATARKLLNYSTFYAEHAIAEDVSTVERHEPTQYEHAAFLLYWLCKYVFCTKSNKCLFEFAGIAEALSLGKPLALGPFVLAYLYRTLRNVVTNNMTLDIGGPLWMFQVWVQTYFHQLRPSHPFDSTVILGRQIISLGPHSHSVAECFAFFLSKKSMTKEEFAICYSRDYPSCLALNITKPWERSLDLSVLLPWGSILISRDINYGLKGTLGRPGVEVYLPNFVARQLGFIQSCPAFFLMSRNRFSSWRDRFTDTAHCSAVTLYYQTQFGNFERFGLSAREPDHRATPTFQTWWSTFIKKKLGEDLRTTERIALYGFPSLFTNKGNDKKKALVAKSKSKEKSKEEQTSKKRESKSGRALPTKKVKKSPDAVESSVTNPADIMVSEDIIFEGDMDNIQNVLAENHIMSGAEDVAETSNASNNNTGSADSGGSPDEAQSENFEHERDDRIDHSSHPPESNMVEIDMDDLGENQLLNIDQPLANSHNLAKDSEDIDVLGREALLNHQTLVPVRGTQSSSTLELVLLNPTEPNPSMSGTLTTFLTEGMPRNDQAIICAPLSAEPVDQTTGDLGLELLQFLDTLDNNMSPVEEKLETTETKKALKSVRQFLGYDTRAVTEASFLAFKEAVEVLISANHLSQVEAYEVHALLSRANFSLSPCLEAQKEFETGEKFMSEYKDIRQSTDLGQLHKLKTSLDEGRQKVRDLKKQLVEAEEQVKITSASIRTIVPQQHLTRYSLILSSVKSYNKKKCILKRKVDQGMEDLEKVKEVLRSLLPSD</sequence>
<accession>A0A2P6P645</accession>
<proteinExistence type="predicted"/>
<feature type="region of interest" description="Disordered" evidence="2">
    <location>
        <begin position="550"/>
        <end position="596"/>
    </location>
</feature>
<dbReference type="GO" id="GO:0008483">
    <property type="term" value="F:transaminase activity"/>
    <property type="evidence" value="ECO:0007669"/>
    <property type="project" value="UniProtKB-KW"/>
</dbReference>
<feature type="compositionally biased region" description="Low complexity" evidence="2">
    <location>
        <begin position="634"/>
        <end position="650"/>
    </location>
</feature>
<evidence type="ECO:0000256" key="2">
    <source>
        <dbReference type="SAM" id="MobiDB-lite"/>
    </source>
</evidence>
<dbReference type="EMBL" id="PDCK01000045">
    <property type="protein sequence ID" value="PRQ17403.1"/>
    <property type="molecule type" value="Genomic_DNA"/>
</dbReference>
<name>A0A2P6P645_ROSCH</name>
<keyword evidence="4" id="KW-0808">Transferase</keyword>
<keyword evidence="1" id="KW-0175">Coiled coil</keyword>
<dbReference type="GO" id="GO:0010073">
    <property type="term" value="P:meristem maintenance"/>
    <property type="evidence" value="ECO:0007669"/>
    <property type="project" value="InterPro"/>
</dbReference>
<organism evidence="4 5">
    <name type="scientific">Rosa chinensis</name>
    <name type="common">China rose</name>
    <dbReference type="NCBI Taxonomy" id="74649"/>
    <lineage>
        <taxon>Eukaryota</taxon>
        <taxon>Viridiplantae</taxon>
        <taxon>Streptophyta</taxon>
        <taxon>Embryophyta</taxon>
        <taxon>Tracheophyta</taxon>
        <taxon>Spermatophyta</taxon>
        <taxon>Magnoliopsida</taxon>
        <taxon>eudicotyledons</taxon>
        <taxon>Gunneridae</taxon>
        <taxon>Pentapetalae</taxon>
        <taxon>rosids</taxon>
        <taxon>fabids</taxon>
        <taxon>Rosales</taxon>
        <taxon>Rosaceae</taxon>
        <taxon>Rosoideae</taxon>
        <taxon>Rosoideae incertae sedis</taxon>
        <taxon>Rosa</taxon>
    </lineage>
</organism>
<dbReference type="PANTHER" id="PTHR46033">
    <property type="entry name" value="PROTEIN MAIN-LIKE 2"/>
    <property type="match status" value="1"/>
</dbReference>
<feature type="region of interest" description="Disordered" evidence="2">
    <location>
        <begin position="631"/>
        <end position="679"/>
    </location>
</feature>
<protein>
    <submittedName>
        <fullName evidence="4">Putative aminotransferase-like, plant mobile domain-containing protein</fullName>
    </submittedName>
</protein>
<feature type="coiled-coil region" evidence="1">
    <location>
        <begin position="904"/>
        <end position="938"/>
    </location>
</feature>
<feature type="compositionally biased region" description="Basic and acidic residues" evidence="2">
    <location>
        <begin position="658"/>
        <end position="672"/>
    </location>
</feature>
<evidence type="ECO:0000313" key="4">
    <source>
        <dbReference type="EMBL" id="PRQ17403.1"/>
    </source>
</evidence>
<evidence type="ECO:0000256" key="1">
    <source>
        <dbReference type="SAM" id="Coils"/>
    </source>
</evidence>
<keyword evidence="5" id="KW-1185">Reference proteome</keyword>
<evidence type="ECO:0000259" key="3">
    <source>
        <dbReference type="Pfam" id="PF10536"/>
    </source>
</evidence>
<gene>
    <name evidence="4" type="ORF">RchiOBHm_Chr7g0194611</name>
</gene>
<feature type="compositionally biased region" description="Basic and acidic residues" evidence="2">
    <location>
        <begin position="556"/>
        <end position="574"/>
    </location>
</feature>
<feature type="domain" description="Aminotransferase-like plant mobile" evidence="3">
    <location>
        <begin position="131"/>
        <end position="513"/>
    </location>
</feature>
<dbReference type="Gramene" id="PRQ17403">
    <property type="protein sequence ID" value="PRQ17403"/>
    <property type="gene ID" value="RchiOBHm_Chr7g0194611"/>
</dbReference>
<dbReference type="PANTHER" id="PTHR46033:SF65">
    <property type="entry name" value="AMINOTRANSFERASE-LIKE PLANT MOBILE DOMAIN-CONTAINING PROTEIN"/>
    <property type="match status" value="1"/>
</dbReference>
<dbReference type="InterPro" id="IPR019557">
    <property type="entry name" value="AminoTfrase-like_pln_mobile"/>
</dbReference>
<dbReference type="OMA" id="EPRRECI"/>
<dbReference type="Pfam" id="PF10536">
    <property type="entry name" value="PMD"/>
    <property type="match status" value="1"/>
</dbReference>
<evidence type="ECO:0000313" key="5">
    <source>
        <dbReference type="Proteomes" id="UP000238479"/>
    </source>
</evidence>
<dbReference type="Proteomes" id="UP000238479">
    <property type="component" value="Chromosome 7"/>
</dbReference>
<reference evidence="4 5" key="1">
    <citation type="journal article" date="2018" name="Nat. Genet.">
        <title>The Rosa genome provides new insights in the design of modern roses.</title>
        <authorList>
            <person name="Bendahmane M."/>
        </authorList>
    </citation>
    <scope>NUCLEOTIDE SEQUENCE [LARGE SCALE GENOMIC DNA]</scope>
    <source>
        <strain evidence="5">cv. Old Blush</strain>
    </source>
</reference>
<dbReference type="AlphaFoldDB" id="A0A2P6P645"/>
<dbReference type="OrthoDB" id="1300289at2759"/>
<keyword evidence="4" id="KW-0032">Aminotransferase</keyword>